<comment type="caution">
    <text evidence="1">The sequence shown here is derived from an EMBL/GenBank/DDBJ whole genome shotgun (WGS) entry which is preliminary data.</text>
</comment>
<dbReference type="EMBL" id="JBIAFP010000003">
    <property type="protein sequence ID" value="MFE9224180.1"/>
    <property type="molecule type" value="Genomic_DNA"/>
</dbReference>
<organism evidence="1 2">
    <name type="scientific">Streptomyces massasporeus</name>
    <dbReference type="NCBI Taxonomy" id="67324"/>
    <lineage>
        <taxon>Bacteria</taxon>
        <taxon>Bacillati</taxon>
        <taxon>Actinomycetota</taxon>
        <taxon>Actinomycetes</taxon>
        <taxon>Kitasatosporales</taxon>
        <taxon>Streptomycetaceae</taxon>
        <taxon>Streptomyces</taxon>
    </lineage>
</organism>
<accession>A0ABW6L6R1</accession>
<gene>
    <name evidence="1" type="ORF">ACFYM3_05975</name>
</gene>
<protein>
    <submittedName>
        <fullName evidence="1">Uncharacterized protein</fullName>
    </submittedName>
</protein>
<proteinExistence type="predicted"/>
<dbReference type="RefSeq" id="WP_358281898.1">
    <property type="nucleotide sequence ID" value="NZ_JBEYGJ010000012.1"/>
</dbReference>
<dbReference type="Proteomes" id="UP001601288">
    <property type="component" value="Unassembled WGS sequence"/>
</dbReference>
<keyword evidence="2" id="KW-1185">Reference proteome</keyword>
<evidence type="ECO:0000313" key="2">
    <source>
        <dbReference type="Proteomes" id="UP001601288"/>
    </source>
</evidence>
<sequence>MDVIFYVVPGLIMVLALCLRRRRPDVRGAVTGGAVARGAVARGAVALHI</sequence>
<reference evidence="1 2" key="1">
    <citation type="submission" date="2024-10" db="EMBL/GenBank/DDBJ databases">
        <title>The Natural Products Discovery Center: Release of the First 8490 Sequenced Strains for Exploring Actinobacteria Biosynthetic Diversity.</title>
        <authorList>
            <person name="Kalkreuter E."/>
            <person name="Kautsar S.A."/>
            <person name="Yang D."/>
            <person name="Bader C.D."/>
            <person name="Teijaro C.N."/>
            <person name="Fluegel L."/>
            <person name="Davis C.M."/>
            <person name="Simpson J.R."/>
            <person name="Lauterbach L."/>
            <person name="Steele A.D."/>
            <person name="Gui C."/>
            <person name="Meng S."/>
            <person name="Li G."/>
            <person name="Viehrig K."/>
            <person name="Ye F."/>
            <person name="Su P."/>
            <person name="Kiefer A.F."/>
            <person name="Nichols A."/>
            <person name="Cepeda A.J."/>
            <person name="Yan W."/>
            <person name="Fan B."/>
            <person name="Jiang Y."/>
            <person name="Adhikari A."/>
            <person name="Zheng C.-J."/>
            <person name="Schuster L."/>
            <person name="Cowan T.M."/>
            <person name="Smanski M.J."/>
            <person name="Chevrette M.G."/>
            <person name="De Carvalho L.P.S."/>
            <person name="Shen B."/>
        </authorList>
    </citation>
    <scope>NUCLEOTIDE SEQUENCE [LARGE SCALE GENOMIC DNA]</scope>
    <source>
        <strain evidence="1 2">NPDC007066</strain>
    </source>
</reference>
<name>A0ABW6L6R1_9ACTN</name>
<evidence type="ECO:0000313" key="1">
    <source>
        <dbReference type="EMBL" id="MFE9224180.1"/>
    </source>
</evidence>